<dbReference type="FunFam" id="3.40.50.300:FF:000094">
    <property type="entry name" value="GTPase Era"/>
    <property type="match status" value="1"/>
</dbReference>
<dbReference type="NCBIfam" id="NF000908">
    <property type="entry name" value="PRK00089.1"/>
    <property type="match status" value="1"/>
</dbReference>
<dbReference type="InterPro" id="IPR030388">
    <property type="entry name" value="G_ERA_dom"/>
</dbReference>
<dbReference type="CDD" id="cd22534">
    <property type="entry name" value="KH-II_Era"/>
    <property type="match status" value="1"/>
</dbReference>
<dbReference type="PANTHER" id="PTHR42698">
    <property type="entry name" value="GTPASE ERA"/>
    <property type="match status" value="1"/>
</dbReference>
<evidence type="ECO:0000259" key="10">
    <source>
        <dbReference type="PROSITE" id="PS51713"/>
    </source>
</evidence>
<evidence type="ECO:0000256" key="2">
    <source>
        <dbReference type="ARBA" id="ARBA00020484"/>
    </source>
</evidence>
<dbReference type="Pfam" id="PF07650">
    <property type="entry name" value="KH_2"/>
    <property type="match status" value="1"/>
</dbReference>
<feature type="region of interest" description="G4" evidence="7">
    <location>
        <begin position="124"/>
        <end position="127"/>
    </location>
</feature>
<dbReference type="GO" id="GO:0070181">
    <property type="term" value="F:small ribosomal subunit rRNA binding"/>
    <property type="evidence" value="ECO:0007669"/>
    <property type="project" value="UniProtKB-UniRule"/>
</dbReference>
<dbReference type="GO" id="GO:0005829">
    <property type="term" value="C:cytosol"/>
    <property type="evidence" value="ECO:0007669"/>
    <property type="project" value="TreeGrafter"/>
</dbReference>
<feature type="binding site" evidence="6">
    <location>
        <begin position="15"/>
        <end position="22"/>
    </location>
    <ligand>
        <name>GTP</name>
        <dbReference type="ChEBI" id="CHEBI:37565"/>
    </ligand>
</feature>
<dbReference type="GO" id="GO:0000028">
    <property type="term" value="P:ribosomal small subunit assembly"/>
    <property type="evidence" value="ECO:0007669"/>
    <property type="project" value="TreeGrafter"/>
</dbReference>
<comment type="subcellular location">
    <subcellularLocation>
        <location evidence="6">Cytoplasm</location>
    </subcellularLocation>
    <subcellularLocation>
        <location evidence="6">Cell membrane</location>
        <topology evidence="6">Peripheral membrane protein</topology>
    </subcellularLocation>
</comment>
<dbReference type="InterPro" id="IPR004044">
    <property type="entry name" value="KH_dom_type_2"/>
</dbReference>
<keyword evidence="12" id="KW-1185">Reference proteome</keyword>
<reference evidence="11 12" key="1">
    <citation type="journal article" date="2014" name="Genome Biol. Evol.">
        <title>Molecular evolution of the substrate utilization strategies and putative virulence factors in mosquito-associated Spiroplasma species.</title>
        <authorList>
            <person name="Chang T.H."/>
            <person name="Lo W.S."/>
            <person name="Ku C."/>
            <person name="Chen L.L."/>
            <person name="Kuo C.H."/>
        </authorList>
    </citation>
    <scope>NUCLEOTIDE SEQUENCE [LARGE SCALE GENOMIC DNA]</scope>
    <source>
        <strain evidence="11">AES-1</strain>
    </source>
</reference>
<dbReference type="PROSITE" id="PS51713">
    <property type="entry name" value="G_ERA"/>
    <property type="match status" value="1"/>
</dbReference>
<dbReference type="AlphaFoldDB" id="W6A7V0"/>
<dbReference type="SUPFAM" id="SSF52540">
    <property type="entry name" value="P-loop containing nucleoside triphosphate hydrolases"/>
    <property type="match status" value="1"/>
</dbReference>
<keyword evidence="6" id="KW-0690">Ribosome biogenesis</keyword>
<keyword evidence="3 6" id="KW-0547">Nucleotide-binding</keyword>
<evidence type="ECO:0000313" key="12">
    <source>
        <dbReference type="Proteomes" id="UP000019267"/>
    </source>
</evidence>
<feature type="domain" description="KH type-2" evidence="9">
    <location>
        <begin position="195"/>
        <end position="283"/>
    </location>
</feature>
<dbReference type="GO" id="GO:0005886">
    <property type="term" value="C:plasma membrane"/>
    <property type="evidence" value="ECO:0007669"/>
    <property type="project" value="UniProtKB-SubCell"/>
</dbReference>
<evidence type="ECO:0000313" key="11">
    <source>
        <dbReference type="EMBL" id="AHI53072.1"/>
    </source>
</evidence>
<evidence type="ECO:0000259" key="9">
    <source>
        <dbReference type="PROSITE" id="PS50823"/>
    </source>
</evidence>
<evidence type="ECO:0000256" key="1">
    <source>
        <dbReference type="ARBA" id="ARBA00007921"/>
    </source>
</evidence>
<comment type="function">
    <text evidence="6">An essential GTPase that binds both GDP and GTP, with rapid nucleotide exchange. Plays a role in 16S rRNA processing and 30S ribosomal subunit biogenesis and possibly also in cell cycle regulation and energy metabolism.</text>
</comment>
<proteinExistence type="inferred from homology"/>
<name>W6A7V0_9MOLU</name>
<dbReference type="PANTHER" id="PTHR42698:SF1">
    <property type="entry name" value="GTPASE ERA, MITOCHONDRIAL"/>
    <property type="match status" value="1"/>
</dbReference>
<evidence type="ECO:0000256" key="6">
    <source>
        <dbReference type="HAMAP-Rule" id="MF_00367"/>
    </source>
</evidence>
<accession>W6A7V0</accession>
<evidence type="ECO:0000256" key="7">
    <source>
        <dbReference type="PROSITE-ProRule" id="PRU01050"/>
    </source>
</evidence>
<dbReference type="eggNOG" id="COG1159">
    <property type="taxonomic scope" value="Bacteria"/>
</dbReference>
<dbReference type="Proteomes" id="UP000019267">
    <property type="component" value="Chromosome"/>
</dbReference>
<dbReference type="NCBIfam" id="TIGR00231">
    <property type="entry name" value="small_GTP"/>
    <property type="match status" value="1"/>
</dbReference>
<organism evidence="11 12">
    <name type="scientific">Spiroplasma culicicola AES-1</name>
    <dbReference type="NCBI Taxonomy" id="1276246"/>
    <lineage>
        <taxon>Bacteria</taxon>
        <taxon>Bacillati</taxon>
        <taxon>Mycoplasmatota</taxon>
        <taxon>Mollicutes</taxon>
        <taxon>Entomoplasmatales</taxon>
        <taxon>Spiroplasmataceae</taxon>
        <taxon>Spiroplasma</taxon>
    </lineage>
</organism>
<protein>
    <recommendedName>
        <fullName evidence="2 6">GTPase Era</fullName>
    </recommendedName>
</protein>
<keyword evidence="6" id="KW-0699">rRNA-binding</keyword>
<dbReference type="NCBIfam" id="TIGR00436">
    <property type="entry name" value="era"/>
    <property type="match status" value="1"/>
</dbReference>
<feature type="binding site" evidence="6">
    <location>
        <begin position="124"/>
        <end position="127"/>
    </location>
    <ligand>
        <name>GTP</name>
        <dbReference type="ChEBI" id="CHEBI:37565"/>
    </ligand>
</feature>
<feature type="domain" description="Era-type G" evidence="10">
    <location>
        <begin position="7"/>
        <end position="175"/>
    </location>
</feature>
<dbReference type="HAMAP" id="MF_00367">
    <property type="entry name" value="GTPase_Era"/>
    <property type="match status" value="1"/>
</dbReference>
<keyword evidence="5 6" id="KW-0342">GTP-binding</keyword>
<dbReference type="PATRIC" id="fig|1276246.3.peg.729"/>
<dbReference type="GO" id="GO:0003924">
    <property type="term" value="F:GTPase activity"/>
    <property type="evidence" value="ECO:0007669"/>
    <property type="project" value="UniProtKB-UniRule"/>
</dbReference>
<feature type="region of interest" description="G2" evidence="7">
    <location>
        <begin position="41"/>
        <end position="45"/>
    </location>
</feature>
<dbReference type="SUPFAM" id="SSF54814">
    <property type="entry name" value="Prokaryotic type KH domain (KH-domain type II)"/>
    <property type="match status" value="1"/>
</dbReference>
<dbReference type="KEGG" id="scq:SCULI_v1c07310"/>
<keyword evidence="4 6" id="KW-0694">RNA-binding</keyword>
<evidence type="ECO:0000256" key="8">
    <source>
        <dbReference type="RuleBase" id="RU003761"/>
    </source>
</evidence>
<evidence type="ECO:0000256" key="5">
    <source>
        <dbReference type="ARBA" id="ARBA00023134"/>
    </source>
</evidence>
<keyword evidence="6" id="KW-1003">Cell membrane</keyword>
<dbReference type="PROSITE" id="PS50823">
    <property type="entry name" value="KH_TYPE_2"/>
    <property type="match status" value="1"/>
</dbReference>
<dbReference type="STRING" id="1276246.SCULI_v1c07310"/>
<dbReference type="GO" id="GO:0043024">
    <property type="term" value="F:ribosomal small subunit binding"/>
    <property type="evidence" value="ECO:0007669"/>
    <property type="project" value="TreeGrafter"/>
</dbReference>
<dbReference type="Pfam" id="PF01926">
    <property type="entry name" value="MMR_HSR1"/>
    <property type="match status" value="1"/>
</dbReference>
<dbReference type="Gene3D" id="3.40.50.300">
    <property type="entry name" value="P-loop containing nucleotide triphosphate hydrolases"/>
    <property type="match status" value="1"/>
</dbReference>
<dbReference type="InterPro" id="IPR015946">
    <property type="entry name" value="KH_dom-like_a/b"/>
</dbReference>
<gene>
    <name evidence="6 11" type="primary">era</name>
    <name evidence="11" type="ORF">SCULI_v1c07310</name>
</gene>
<comment type="subunit">
    <text evidence="6">Monomer.</text>
</comment>
<dbReference type="InterPro" id="IPR005225">
    <property type="entry name" value="Small_GTP-bd"/>
</dbReference>
<dbReference type="InterPro" id="IPR005662">
    <property type="entry name" value="GTPase_Era-like"/>
</dbReference>
<sequence length="302" mass="34767">MTLENIKSGFIGIIGRPNVGKSTLLNTLLEKKVAIVTNKAQTTRNRINGILTKPDCQYVFVDTPGVHKAQNELDRYMNKVALQATKGVDVILFLAPSDEYIGDNDRFILNSLKERDVPVFLIITKCDAVKPEILDQKIREWKQLEHDFLDVISISSTHNLNLDVLLEKIKEQLPETGFKFYPDEQYTDQPERFLIREVIREEILLQTEQEVPHSVAILIDKFEEKKDIIRVIASIVCERSSQKGIIIGNKGTKIKQIGIETRKKLEAIFSKQFYLELFVKTKEKWRQSASLIKQLGYDKDSY</sequence>
<dbReference type="InterPro" id="IPR027417">
    <property type="entry name" value="P-loop_NTPase"/>
</dbReference>
<dbReference type="HOGENOM" id="CLU_038009_1_0_14"/>
<keyword evidence="6" id="KW-0963">Cytoplasm</keyword>
<dbReference type="Gene3D" id="3.30.300.20">
    <property type="match status" value="1"/>
</dbReference>
<dbReference type="CDD" id="cd04163">
    <property type="entry name" value="Era"/>
    <property type="match status" value="1"/>
</dbReference>
<feature type="region of interest" description="G1" evidence="7">
    <location>
        <begin position="15"/>
        <end position="22"/>
    </location>
</feature>
<dbReference type="EMBL" id="CP006681">
    <property type="protein sequence ID" value="AHI53072.1"/>
    <property type="molecule type" value="Genomic_DNA"/>
</dbReference>
<feature type="binding site" evidence="6">
    <location>
        <begin position="62"/>
        <end position="66"/>
    </location>
    <ligand>
        <name>GTP</name>
        <dbReference type="ChEBI" id="CHEBI:37565"/>
    </ligand>
</feature>
<dbReference type="InterPro" id="IPR009019">
    <property type="entry name" value="KH_sf_prok-type"/>
</dbReference>
<dbReference type="InterPro" id="IPR006073">
    <property type="entry name" value="GTP-bd"/>
</dbReference>
<feature type="region of interest" description="G5" evidence="7">
    <location>
        <begin position="154"/>
        <end position="156"/>
    </location>
</feature>
<comment type="similarity">
    <text evidence="1 6 7 8">Belongs to the TRAFAC class TrmE-Era-EngA-EngB-Septin-like GTPase superfamily. Era GTPase family.</text>
</comment>
<evidence type="ECO:0000256" key="3">
    <source>
        <dbReference type="ARBA" id="ARBA00022741"/>
    </source>
</evidence>
<evidence type="ECO:0000256" key="4">
    <source>
        <dbReference type="ARBA" id="ARBA00022884"/>
    </source>
</evidence>
<dbReference type="GO" id="GO:0005525">
    <property type="term" value="F:GTP binding"/>
    <property type="evidence" value="ECO:0007669"/>
    <property type="project" value="UniProtKB-UniRule"/>
</dbReference>
<feature type="region of interest" description="G3" evidence="7">
    <location>
        <begin position="62"/>
        <end position="65"/>
    </location>
</feature>
<keyword evidence="6" id="KW-0472">Membrane</keyword>